<dbReference type="PROSITE" id="PS51898">
    <property type="entry name" value="TYR_RECOMBINASE"/>
    <property type="match status" value="1"/>
</dbReference>
<dbReference type="Pfam" id="PF02899">
    <property type="entry name" value="Phage_int_SAM_1"/>
    <property type="match status" value="1"/>
</dbReference>
<protein>
    <submittedName>
        <fullName evidence="7">Possible integrase/recombinase</fullName>
    </submittedName>
</protein>
<dbReference type="InterPro" id="IPR002104">
    <property type="entry name" value="Integrase_catalytic"/>
</dbReference>
<accession>Q7U988</accession>
<gene>
    <name evidence="7" type="ordered locus">SYNW0370</name>
</gene>
<name>Q7U988_PARMW</name>
<dbReference type="Gene3D" id="1.10.443.10">
    <property type="entry name" value="Intergrase catalytic core"/>
    <property type="match status" value="1"/>
</dbReference>
<dbReference type="InterPro" id="IPR010998">
    <property type="entry name" value="Integrase_recombinase_N"/>
</dbReference>
<keyword evidence="3" id="KW-0233">DNA recombination</keyword>
<sequence length="303" mass="33791">MTAGGWKSPLNHSSKSDLALTLDPQKTLSDKSSDKLPPVLVGMDKAEALAYVSRLFDAAQAGAVLWSDSLLLKRFLAQCSRTGSQETQDGYRREIRHYVRWRDRVHPHLHLREIDSTLVEDWIAELRQQVELGDLKPRSFNRRISAISSLYRWASEATRSAVSGVPRNPVPRRTGLSAAKLAKPLSEADLTSVFGAISAVKVKGSTIAARDLVLVRGSYLIGCRVSELIALKWQDIERLETGGQIHLLGKGSKPRTVRVSEETIQLFESIGRGEPDQWLFPSSRRKGPLTRQAVADRMKRWGC</sequence>
<dbReference type="InterPro" id="IPR011010">
    <property type="entry name" value="DNA_brk_join_enz"/>
</dbReference>
<evidence type="ECO:0000256" key="1">
    <source>
        <dbReference type="ARBA" id="ARBA00022908"/>
    </source>
</evidence>
<dbReference type="GO" id="GO:0003677">
    <property type="term" value="F:DNA binding"/>
    <property type="evidence" value="ECO:0007669"/>
    <property type="project" value="UniProtKB-UniRule"/>
</dbReference>
<dbReference type="RefSeq" id="WP_011127244.1">
    <property type="nucleotide sequence ID" value="NC_005070.1"/>
</dbReference>
<dbReference type="HOGENOM" id="CLU_027562_9_5_3"/>
<dbReference type="KEGG" id="syw:SYNW0370"/>
<dbReference type="Gene3D" id="1.10.150.130">
    <property type="match status" value="1"/>
</dbReference>
<dbReference type="STRING" id="84588.SYNW0370"/>
<keyword evidence="8" id="KW-1185">Reference proteome</keyword>
<dbReference type="Pfam" id="PF00589">
    <property type="entry name" value="Phage_integrase"/>
    <property type="match status" value="1"/>
</dbReference>
<evidence type="ECO:0000313" key="8">
    <source>
        <dbReference type="Proteomes" id="UP000001422"/>
    </source>
</evidence>
<dbReference type="PANTHER" id="PTHR30349:SF90">
    <property type="entry name" value="TYROSINE RECOMBINASE XERD"/>
    <property type="match status" value="1"/>
</dbReference>
<reference evidence="7 8" key="1">
    <citation type="journal article" date="2003" name="Nature">
        <title>The genome of a motile marine Synechococcus.</title>
        <authorList>
            <person name="Palenik B."/>
            <person name="Brahamsha B."/>
            <person name="Larimer F."/>
            <person name="Land M."/>
            <person name="Hauser L."/>
            <person name="Chain P."/>
            <person name="Lamerdin J."/>
            <person name="Regala W."/>
            <person name="Allen E.A."/>
            <person name="McCarren J."/>
            <person name="Paulsen I."/>
            <person name="Dufresne A."/>
            <person name="Partensky F."/>
            <person name="Webb E."/>
            <person name="Waterbury J."/>
        </authorList>
    </citation>
    <scope>NUCLEOTIDE SEQUENCE [LARGE SCALE GENOMIC DNA]</scope>
    <source>
        <strain evidence="7 8">WH8102</strain>
    </source>
</reference>
<evidence type="ECO:0000256" key="3">
    <source>
        <dbReference type="ARBA" id="ARBA00023172"/>
    </source>
</evidence>
<dbReference type="InterPro" id="IPR004107">
    <property type="entry name" value="Integrase_SAM-like_N"/>
</dbReference>
<dbReference type="SUPFAM" id="SSF56349">
    <property type="entry name" value="DNA breaking-rejoining enzymes"/>
    <property type="match status" value="1"/>
</dbReference>
<keyword evidence="2 4" id="KW-0238">DNA-binding</keyword>
<evidence type="ECO:0000259" key="6">
    <source>
        <dbReference type="PROSITE" id="PS51900"/>
    </source>
</evidence>
<dbReference type="PROSITE" id="PS51900">
    <property type="entry name" value="CB"/>
    <property type="match status" value="1"/>
</dbReference>
<dbReference type="InterPro" id="IPR050090">
    <property type="entry name" value="Tyrosine_recombinase_XerCD"/>
</dbReference>
<dbReference type="InterPro" id="IPR044068">
    <property type="entry name" value="CB"/>
</dbReference>
<proteinExistence type="predicted"/>
<dbReference type="InterPro" id="IPR013762">
    <property type="entry name" value="Integrase-like_cat_sf"/>
</dbReference>
<evidence type="ECO:0000256" key="2">
    <source>
        <dbReference type="ARBA" id="ARBA00023125"/>
    </source>
</evidence>
<feature type="domain" description="Core-binding (CB)" evidence="6">
    <location>
        <begin position="66"/>
        <end position="155"/>
    </location>
</feature>
<evidence type="ECO:0000259" key="5">
    <source>
        <dbReference type="PROSITE" id="PS51898"/>
    </source>
</evidence>
<dbReference type="EMBL" id="BX569690">
    <property type="protein sequence ID" value="CAE06885.1"/>
    <property type="molecule type" value="Genomic_DNA"/>
</dbReference>
<dbReference type="GO" id="GO:0006310">
    <property type="term" value="P:DNA recombination"/>
    <property type="evidence" value="ECO:0007669"/>
    <property type="project" value="UniProtKB-KW"/>
</dbReference>
<dbReference type="eggNOG" id="COG4974">
    <property type="taxonomic scope" value="Bacteria"/>
</dbReference>
<dbReference type="PANTHER" id="PTHR30349">
    <property type="entry name" value="PHAGE INTEGRASE-RELATED"/>
    <property type="match status" value="1"/>
</dbReference>
<dbReference type="Proteomes" id="UP000001422">
    <property type="component" value="Chromosome"/>
</dbReference>
<dbReference type="AlphaFoldDB" id="Q7U988"/>
<evidence type="ECO:0000256" key="4">
    <source>
        <dbReference type="PROSITE-ProRule" id="PRU01248"/>
    </source>
</evidence>
<feature type="domain" description="Tyr recombinase" evidence="5">
    <location>
        <begin position="180"/>
        <end position="303"/>
    </location>
</feature>
<organism evidence="7 8">
    <name type="scientific">Parasynechococcus marenigrum (strain WH8102)</name>
    <dbReference type="NCBI Taxonomy" id="84588"/>
    <lineage>
        <taxon>Bacteria</taxon>
        <taxon>Bacillati</taxon>
        <taxon>Cyanobacteriota</taxon>
        <taxon>Cyanophyceae</taxon>
        <taxon>Synechococcales</taxon>
        <taxon>Prochlorococcaceae</taxon>
        <taxon>Parasynechococcus</taxon>
        <taxon>Parasynechococcus marenigrum</taxon>
    </lineage>
</organism>
<evidence type="ECO:0000313" key="7">
    <source>
        <dbReference type="EMBL" id="CAE06885.1"/>
    </source>
</evidence>
<keyword evidence="1" id="KW-0229">DNA integration</keyword>
<dbReference type="GO" id="GO:0015074">
    <property type="term" value="P:DNA integration"/>
    <property type="evidence" value="ECO:0007669"/>
    <property type="project" value="UniProtKB-KW"/>
</dbReference>
<dbReference type="SMR" id="Q7U988"/>